<gene>
    <name evidence="2" type="ORF">IFM12276_10470</name>
</gene>
<dbReference type="Proteomes" id="UP001317870">
    <property type="component" value="Chromosome"/>
</dbReference>
<keyword evidence="3" id="KW-1185">Reference proteome</keyword>
<sequence length="476" mass="50278">MTEFNVDPLIYVITASNLNTYAVDFHKAFSNAMGQLSDSREMGGTVGACKEWASSYDATAIDAYVLSSNLVQAIDNYADILQEAGYNYALADYQKGTGRPEPGKPTPLPFAWSTCPQPPPSAGGPGNGLVDDGFELASKAGVPIPDGDPDKLLTAADVWDTLAKSGAVAGLAAKLEGAAKSFEAVTAPEASFIDEDIREMKAAAEDVASIFSDIAQSCRDQKAAIDEMRAKLVSLLEDLAEDIATEVAVTLVCSAVAGALSAGFGAAAVAALRAGKIAEKVMKYAGKIKDIIDAAKLAVKVKTNKVISTIREKLDRIINLVKGRADDAARRVPKKVTLTQKDLDALADYTGPGYADLNRALREGTMDASQKARIDAINEALAKLPDHNGVVYRGTTLPQSVIDDYKVGEVVTEKAFTSTSSSASTAFPGNVEFTIVSKTGKDVAPYSTVEAMGVKENEILFRSGTNFETLTKLLIP</sequence>
<dbReference type="EMBL" id="AP026978">
    <property type="protein sequence ID" value="BDT98018.1"/>
    <property type="molecule type" value="Genomic_DNA"/>
</dbReference>
<dbReference type="Gene3D" id="3.90.176.10">
    <property type="entry name" value="Toxin ADP-ribosyltransferase, Chain A, domain 1"/>
    <property type="match status" value="1"/>
</dbReference>
<name>A0ABM8CSW0_9NOCA</name>
<organism evidence="2 3">
    <name type="scientific">Nocardia sputorum</name>
    <dbReference type="NCBI Taxonomy" id="2984338"/>
    <lineage>
        <taxon>Bacteria</taxon>
        <taxon>Bacillati</taxon>
        <taxon>Actinomycetota</taxon>
        <taxon>Actinomycetes</taxon>
        <taxon>Mycobacteriales</taxon>
        <taxon>Nocardiaceae</taxon>
        <taxon>Nocardia</taxon>
    </lineage>
</organism>
<dbReference type="InterPro" id="IPR003540">
    <property type="entry name" value="ADP-ribosyltransferase"/>
</dbReference>
<dbReference type="PROSITE" id="PS51996">
    <property type="entry name" value="TR_MART"/>
    <property type="match status" value="1"/>
</dbReference>
<protein>
    <recommendedName>
        <fullName evidence="1">ADP ribosyltransferase domain-containing protein</fullName>
    </recommendedName>
</protein>
<dbReference type="RefSeq" id="WP_281877987.1">
    <property type="nucleotide sequence ID" value="NZ_AP026978.1"/>
</dbReference>
<dbReference type="Pfam" id="PF03496">
    <property type="entry name" value="ADPrib_exo_Tox"/>
    <property type="match status" value="1"/>
</dbReference>
<proteinExistence type="predicted"/>
<evidence type="ECO:0000259" key="1">
    <source>
        <dbReference type="Pfam" id="PF03496"/>
    </source>
</evidence>
<dbReference type="SUPFAM" id="SSF56399">
    <property type="entry name" value="ADP-ribosylation"/>
    <property type="match status" value="1"/>
</dbReference>
<accession>A0ABM8CSW0</accession>
<reference evidence="2 3" key="1">
    <citation type="submission" date="2022-11" db="EMBL/GenBank/DDBJ databases">
        <title>Genome Sequencing of Nocardia sp. ON39_IFM12276 and assembly.</title>
        <authorList>
            <person name="Shimojima M."/>
            <person name="Toyokawa M."/>
            <person name="Uesaka K."/>
        </authorList>
    </citation>
    <scope>NUCLEOTIDE SEQUENCE [LARGE SCALE GENOMIC DNA]</scope>
    <source>
        <strain evidence="2 3">IFM 12276</strain>
    </source>
</reference>
<evidence type="ECO:0000313" key="2">
    <source>
        <dbReference type="EMBL" id="BDT98018.1"/>
    </source>
</evidence>
<evidence type="ECO:0000313" key="3">
    <source>
        <dbReference type="Proteomes" id="UP001317870"/>
    </source>
</evidence>
<feature type="domain" description="ADP ribosyltransferase" evidence="1">
    <location>
        <begin position="337"/>
        <end position="468"/>
    </location>
</feature>